<feature type="domain" description="CD-NTase-associated protein 12/Pycsar effector protein TIR" evidence="1">
    <location>
        <begin position="77"/>
        <end position="202"/>
    </location>
</feature>
<evidence type="ECO:0000313" key="3">
    <source>
        <dbReference type="Proteomes" id="UP001343724"/>
    </source>
</evidence>
<organism evidence="2 3">
    <name type="scientific">Adlercreutzia shanghongiae</name>
    <dbReference type="NCBI Taxonomy" id="3111773"/>
    <lineage>
        <taxon>Bacteria</taxon>
        <taxon>Bacillati</taxon>
        <taxon>Actinomycetota</taxon>
        <taxon>Coriobacteriia</taxon>
        <taxon>Eggerthellales</taxon>
        <taxon>Eggerthellaceae</taxon>
        <taxon>Adlercreutzia</taxon>
    </lineage>
</organism>
<evidence type="ECO:0000259" key="1">
    <source>
        <dbReference type="Pfam" id="PF10137"/>
    </source>
</evidence>
<evidence type="ECO:0000313" key="2">
    <source>
        <dbReference type="EMBL" id="MEC4295659.1"/>
    </source>
</evidence>
<name>A0ABU6J1Q9_9ACTN</name>
<dbReference type="EMBL" id="JAYMFH010000016">
    <property type="protein sequence ID" value="MEC4295659.1"/>
    <property type="molecule type" value="Genomic_DNA"/>
</dbReference>
<dbReference type="Pfam" id="PF10137">
    <property type="entry name" value="CAP12-PCTIR_TIR"/>
    <property type="match status" value="1"/>
</dbReference>
<comment type="caution">
    <text evidence="2">The sequence shown here is derived from an EMBL/GenBank/DDBJ whole genome shotgun (WGS) entry which is preliminary data.</text>
</comment>
<dbReference type="InterPro" id="IPR019302">
    <property type="entry name" value="CAP12/PCTIR_TIR_dom"/>
</dbReference>
<protein>
    <submittedName>
        <fullName evidence="2">TIR domain-containing protein</fullName>
    </submittedName>
</protein>
<proteinExistence type="predicted"/>
<accession>A0ABU6J1Q9</accession>
<keyword evidence="3" id="KW-1185">Reference proteome</keyword>
<gene>
    <name evidence="2" type="ORF">VJ920_10085</name>
</gene>
<dbReference type="Proteomes" id="UP001343724">
    <property type="component" value="Unassembled WGS sequence"/>
</dbReference>
<dbReference type="RefSeq" id="WP_326455055.1">
    <property type="nucleotide sequence ID" value="NZ_JAYMFH010000016.1"/>
</dbReference>
<reference evidence="2 3" key="1">
    <citation type="submission" date="2024-01" db="EMBL/GenBank/DDBJ databases">
        <title>novel species in genus Adlercreutzia.</title>
        <authorList>
            <person name="Liu X."/>
        </authorList>
    </citation>
    <scope>NUCLEOTIDE SEQUENCE [LARGE SCALE GENOMIC DNA]</scope>
    <source>
        <strain evidence="2 3">R22</strain>
    </source>
</reference>
<sequence>MDQASIKRNLEKANIKVIDCSRTGNDDGFRLELDNGAIVNCYDTGRHSVQGKNQTLVKSLLGDSVAKEPFDSESGKKVFVVYGRDLSARDELEAMLRRWGFDPLILEQQGSRGRTLIEKLETATTDVNFGIVLATPDDCGYQAGCEGDVKYRARQNVVLELGMLIAKLGRSRVAILLKRPAPDGRDMEKPSDIDGLLYLPFENRVDEVKTQLLKELVDAGFSVNVRHL</sequence>